<comment type="caution">
    <text evidence="3">The sequence shown here is derived from an EMBL/GenBank/DDBJ whole genome shotgun (WGS) entry which is preliminary data.</text>
</comment>
<feature type="region of interest" description="Disordered" evidence="1">
    <location>
        <begin position="1"/>
        <end position="28"/>
    </location>
</feature>
<feature type="domain" description="Methyltransferase type 11" evidence="2">
    <location>
        <begin position="100"/>
        <end position="155"/>
    </location>
</feature>
<evidence type="ECO:0000313" key="3">
    <source>
        <dbReference type="EMBL" id="MDO6671594.1"/>
    </source>
</evidence>
<dbReference type="EMBL" id="JAUORK010000005">
    <property type="protein sequence ID" value="MDO6671594.1"/>
    <property type="molecule type" value="Genomic_DNA"/>
</dbReference>
<evidence type="ECO:0000259" key="2">
    <source>
        <dbReference type="Pfam" id="PF08241"/>
    </source>
</evidence>
<keyword evidence="3" id="KW-0489">Methyltransferase</keyword>
<dbReference type="GO" id="GO:0008757">
    <property type="term" value="F:S-adenosylmethionine-dependent methyltransferase activity"/>
    <property type="evidence" value="ECO:0007669"/>
    <property type="project" value="InterPro"/>
</dbReference>
<feature type="region of interest" description="Disordered" evidence="1">
    <location>
        <begin position="267"/>
        <end position="288"/>
    </location>
</feature>
<proteinExistence type="predicted"/>
<dbReference type="InterPro" id="IPR029063">
    <property type="entry name" value="SAM-dependent_MTases_sf"/>
</dbReference>
<gene>
    <name evidence="3" type="ORF">Q4535_05625</name>
</gene>
<reference evidence="3" key="1">
    <citation type="submission" date="2023-07" db="EMBL/GenBank/DDBJ databases">
        <title>Genome content predicts the carbon catabolic preferences of heterotrophic bacteria.</title>
        <authorList>
            <person name="Gralka M."/>
        </authorList>
    </citation>
    <scope>NUCLEOTIDE SEQUENCE</scope>
    <source>
        <strain evidence="3">C2R13</strain>
    </source>
</reference>
<dbReference type="AlphaFoldDB" id="A0AAP4TXH8"/>
<dbReference type="GO" id="GO:0032259">
    <property type="term" value="P:methylation"/>
    <property type="evidence" value="ECO:0007669"/>
    <property type="project" value="UniProtKB-KW"/>
</dbReference>
<organism evidence="3 4">
    <name type="scientific">Cobetia amphilecti</name>
    <dbReference type="NCBI Taxonomy" id="1055104"/>
    <lineage>
        <taxon>Bacteria</taxon>
        <taxon>Pseudomonadati</taxon>
        <taxon>Pseudomonadota</taxon>
        <taxon>Gammaproteobacteria</taxon>
        <taxon>Oceanospirillales</taxon>
        <taxon>Halomonadaceae</taxon>
        <taxon>Cobetia</taxon>
    </lineage>
</organism>
<dbReference type="InterPro" id="IPR013216">
    <property type="entry name" value="Methyltransf_11"/>
</dbReference>
<dbReference type="Pfam" id="PF08241">
    <property type="entry name" value="Methyltransf_11"/>
    <property type="match status" value="1"/>
</dbReference>
<protein>
    <submittedName>
        <fullName evidence="3">Class I SAM-dependent methyltransferase</fullName>
    </submittedName>
</protein>
<sequence>MWKGPFGVNDSGADKASASLTAEERQRQHARQLSAHVRAMRAFFEGPDGQDILTAECEMLSPLFERCFGFHSLNLGPGGNDLLSLSAIRHAIQWSPEAALAESPSTLICPLTQLALPDESMDLVMLHHLLEVAPEPHRLLREAARVLRSSGCLVIVAWQPLSGEGLLRLDPRRRHITPWEGSWRTPAALRDWLAFVDFEIERIDYAGFHLPGLRLRHGWLERMGRRYNLPLGSLMLIRARRNVGYVQPLNAKRPRVAIPGVSIGQATRVHSREGHVKRESHRDLSERG</sequence>
<dbReference type="Gene3D" id="3.40.50.150">
    <property type="entry name" value="Vaccinia Virus protein VP39"/>
    <property type="match status" value="1"/>
</dbReference>
<name>A0AAP4TXH8_9GAMM</name>
<dbReference type="RefSeq" id="WP_303593233.1">
    <property type="nucleotide sequence ID" value="NZ_JAUORK010000005.1"/>
</dbReference>
<feature type="compositionally biased region" description="Basic and acidic residues" evidence="1">
    <location>
        <begin position="270"/>
        <end position="288"/>
    </location>
</feature>
<dbReference type="SUPFAM" id="SSF53335">
    <property type="entry name" value="S-adenosyl-L-methionine-dependent methyltransferases"/>
    <property type="match status" value="1"/>
</dbReference>
<dbReference type="Proteomes" id="UP001170481">
    <property type="component" value="Unassembled WGS sequence"/>
</dbReference>
<evidence type="ECO:0000256" key="1">
    <source>
        <dbReference type="SAM" id="MobiDB-lite"/>
    </source>
</evidence>
<accession>A0AAP4TXH8</accession>
<evidence type="ECO:0000313" key="4">
    <source>
        <dbReference type="Proteomes" id="UP001170481"/>
    </source>
</evidence>
<keyword evidence="3" id="KW-0808">Transferase</keyword>